<organism evidence="4 5">
    <name type="scientific">Caenorhabditis angaria</name>
    <dbReference type="NCBI Taxonomy" id="860376"/>
    <lineage>
        <taxon>Eukaryota</taxon>
        <taxon>Metazoa</taxon>
        <taxon>Ecdysozoa</taxon>
        <taxon>Nematoda</taxon>
        <taxon>Chromadorea</taxon>
        <taxon>Rhabditida</taxon>
        <taxon>Rhabditina</taxon>
        <taxon>Rhabditomorpha</taxon>
        <taxon>Rhabditoidea</taxon>
        <taxon>Rhabditidae</taxon>
        <taxon>Peloderinae</taxon>
        <taxon>Caenorhabditis</taxon>
    </lineage>
</organism>
<evidence type="ECO:0000313" key="4">
    <source>
        <dbReference type="EMBL" id="CAI5441671.1"/>
    </source>
</evidence>
<dbReference type="EMBL" id="CANHGI010000002">
    <property type="protein sequence ID" value="CAI5441671.1"/>
    <property type="molecule type" value="Genomic_DNA"/>
</dbReference>
<keyword evidence="5" id="KW-1185">Reference proteome</keyword>
<keyword evidence="2" id="KW-0732">Signal</keyword>
<evidence type="ECO:0000256" key="1">
    <source>
        <dbReference type="PROSITE-ProRule" id="PRU01005"/>
    </source>
</evidence>
<dbReference type="Gene3D" id="1.10.10.1940">
    <property type="match status" value="2"/>
</dbReference>
<dbReference type="PANTHER" id="PTHR21724">
    <property type="entry name" value="SHKT DOMAIN-CONTAINING PROTEIN"/>
    <property type="match status" value="1"/>
</dbReference>
<dbReference type="Proteomes" id="UP001152747">
    <property type="component" value="Unassembled WGS sequence"/>
</dbReference>
<dbReference type="InterPro" id="IPR003582">
    <property type="entry name" value="ShKT_dom"/>
</dbReference>
<feature type="domain" description="ShKT" evidence="3">
    <location>
        <begin position="38"/>
        <end position="73"/>
    </location>
</feature>
<evidence type="ECO:0000256" key="2">
    <source>
        <dbReference type="SAM" id="SignalP"/>
    </source>
</evidence>
<dbReference type="PROSITE" id="PS51670">
    <property type="entry name" value="SHKT"/>
    <property type="match status" value="2"/>
</dbReference>
<reference evidence="4" key="1">
    <citation type="submission" date="2022-11" db="EMBL/GenBank/DDBJ databases">
        <authorList>
            <person name="Kikuchi T."/>
        </authorList>
    </citation>
    <scope>NUCLEOTIDE SEQUENCE</scope>
    <source>
        <strain evidence="4">PS1010</strain>
    </source>
</reference>
<dbReference type="Pfam" id="PF01549">
    <property type="entry name" value="ShK"/>
    <property type="match status" value="2"/>
</dbReference>
<comment type="caution">
    <text evidence="1">Lacks conserved residue(s) required for the propagation of feature annotation.</text>
</comment>
<name>A0A9P1MZ88_9PELO</name>
<sequence>MNRFLSIILLCLALALTHAAGDDKTSTEVPKTTITVVCKDDPDTDCASLKSNCNNSKLQKMLKEFCPVTCNLCPGATTTTPPKCADLDAAKCQAWNRNGFCMNTHYSDEDKKRFCAKTCEYC</sequence>
<dbReference type="PANTHER" id="PTHR21724:SF108">
    <property type="entry name" value="SHKT DOMAIN-CONTAINING PROTEIN"/>
    <property type="match status" value="1"/>
</dbReference>
<proteinExistence type="predicted"/>
<protein>
    <recommendedName>
        <fullName evidence="3">ShKT domain-containing protein</fullName>
    </recommendedName>
</protein>
<dbReference type="OrthoDB" id="5855265at2759"/>
<evidence type="ECO:0000259" key="3">
    <source>
        <dbReference type="PROSITE" id="PS51670"/>
    </source>
</evidence>
<feature type="chain" id="PRO_5040181728" description="ShKT domain-containing protein" evidence="2">
    <location>
        <begin position="20"/>
        <end position="122"/>
    </location>
</feature>
<comment type="caution">
    <text evidence="4">The sequence shown here is derived from an EMBL/GenBank/DDBJ whole genome shotgun (WGS) entry which is preliminary data.</text>
</comment>
<accession>A0A9P1MZ88</accession>
<gene>
    <name evidence="4" type="ORF">CAMP_LOCUS4308</name>
</gene>
<evidence type="ECO:0000313" key="5">
    <source>
        <dbReference type="Proteomes" id="UP001152747"/>
    </source>
</evidence>
<feature type="signal peptide" evidence="2">
    <location>
        <begin position="1"/>
        <end position="19"/>
    </location>
</feature>
<feature type="domain" description="ShKT" evidence="3">
    <location>
        <begin position="84"/>
        <end position="122"/>
    </location>
</feature>
<dbReference type="AlphaFoldDB" id="A0A9P1MZ88"/>
<dbReference type="SMART" id="SM00254">
    <property type="entry name" value="ShKT"/>
    <property type="match status" value="2"/>
</dbReference>